<comment type="caution">
    <text evidence="2">The sequence shown here is derived from an EMBL/GenBank/DDBJ whole genome shotgun (WGS) entry which is preliminary data.</text>
</comment>
<evidence type="ECO:0000313" key="2">
    <source>
        <dbReference type="EMBL" id="MEC1178964.1"/>
    </source>
</evidence>
<dbReference type="PANTHER" id="PTHR37826">
    <property type="entry name" value="FLOTILLIN BAND_7_5 DOMAIN PROTEIN"/>
    <property type="match status" value="1"/>
</dbReference>
<dbReference type="AlphaFoldDB" id="A0AAW9NT81"/>
<evidence type="ECO:0000256" key="1">
    <source>
        <dbReference type="SAM" id="Phobius"/>
    </source>
</evidence>
<evidence type="ECO:0008006" key="4">
    <source>
        <dbReference type="Google" id="ProtNLM"/>
    </source>
</evidence>
<feature type="transmembrane region" description="Helical" evidence="1">
    <location>
        <begin position="341"/>
        <end position="361"/>
    </location>
</feature>
<keyword evidence="3" id="KW-1185">Reference proteome</keyword>
<reference evidence="2 3" key="1">
    <citation type="submission" date="2023-03" db="EMBL/GenBank/DDBJ databases">
        <title>Bacillus Genome Sequencing.</title>
        <authorList>
            <person name="Dunlap C."/>
        </authorList>
    </citation>
    <scope>NUCLEOTIDE SEQUENCE [LARGE SCALE GENOMIC DNA]</scope>
    <source>
        <strain evidence="2 3">B-59205</strain>
    </source>
</reference>
<keyword evidence="1" id="KW-1133">Transmembrane helix</keyword>
<dbReference type="RefSeq" id="WP_326123447.1">
    <property type="nucleotide sequence ID" value="NZ_JARSFG010000015.1"/>
</dbReference>
<sequence>MNTEEQVIEEVTEFDAKCPSCSASIQFNPANGMLTCAYCGYTEEIPLPEEDVQKVAQELNFQEAMQRNSFQWGQEKKTVICDACAAESIYDALEVANVCPYCGSNHVMESVTDTSLAPNGVAPFAITHQQADERFNKWMKGKWFAPNEAKRSAKADAFQGIYLPYWTFDTKTASQYTASYGKHRKVKDKDGNERTETDWFKTKGFYQKFIDDHLIRATTRYDAGILRSVEPFQTGQLQSFNKDYLTGYVAERYSIGIEDGWKMAENEIRQKLHDGIVAQIKKQHRADVVKNVHFSTVHSDTTYKYVMLPLWVSSFRYQNKTYQFMVNGQTGKVGGNSPVSAVKVIIAIITVLAFIAIFYFLTQ</sequence>
<accession>A0AAW9NT81</accession>
<evidence type="ECO:0000313" key="3">
    <source>
        <dbReference type="Proteomes" id="UP001344888"/>
    </source>
</evidence>
<organism evidence="2 3">
    <name type="scientific">Metasolibacillus meyeri</name>
    <dbReference type="NCBI Taxonomy" id="1071052"/>
    <lineage>
        <taxon>Bacteria</taxon>
        <taxon>Bacillati</taxon>
        <taxon>Bacillota</taxon>
        <taxon>Bacilli</taxon>
        <taxon>Bacillales</taxon>
        <taxon>Caryophanaceae</taxon>
        <taxon>Metasolibacillus</taxon>
    </lineage>
</organism>
<name>A0AAW9NT81_9BACL</name>
<keyword evidence="1" id="KW-0472">Membrane</keyword>
<keyword evidence="1" id="KW-0812">Transmembrane</keyword>
<dbReference type="PANTHER" id="PTHR37826:SF3">
    <property type="entry name" value="J DOMAIN-CONTAINING PROTEIN"/>
    <property type="match status" value="1"/>
</dbReference>
<protein>
    <recommendedName>
        <fullName evidence="4">Replication restart DNA helicase PriA</fullName>
    </recommendedName>
</protein>
<dbReference type="EMBL" id="JARSFG010000015">
    <property type="protein sequence ID" value="MEC1178964.1"/>
    <property type="molecule type" value="Genomic_DNA"/>
</dbReference>
<proteinExistence type="predicted"/>
<gene>
    <name evidence="2" type="ORF">P9B03_10760</name>
</gene>
<dbReference type="Proteomes" id="UP001344888">
    <property type="component" value="Unassembled WGS sequence"/>
</dbReference>